<gene>
    <name evidence="5" type="ORF">OH136_07175</name>
</gene>
<keyword evidence="2" id="KW-0238">DNA-binding</keyword>
<dbReference type="InterPro" id="IPR036388">
    <property type="entry name" value="WH-like_DNA-bd_sf"/>
</dbReference>
<feature type="domain" description="HTH asnC-type" evidence="4">
    <location>
        <begin position="1"/>
        <end position="67"/>
    </location>
</feature>
<comment type="caution">
    <text evidence="5">The sequence shown here is derived from an EMBL/GenBank/DDBJ whole genome shotgun (WGS) entry which is preliminary data.</text>
</comment>
<sequence>MDETDKKLIGALRQNARRGLSDLAHDLGVSRTTVRSRLERLVESGEIVGFTVRLRQDVETDAVRGLMMLAIEGRGTDRILHRLLGLTAVREVHSTNGKWDLIVEIGTDSLASLDTILADIRRIDGVQNSETNLLLKSRRTRSLK</sequence>
<dbReference type="PANTHER" id="PTHR30154:SF34">
    <property type="entry name" value="TRANSCRIPTIONAL REGULATOR AZLB"/>
    <property type="match status" value="1"/>
</dbReference>
<evidence type="ECO:0000256" key="2">
    <source>
        <dbReference type="ARBA" id="ARBA00023125"/>
    </source>
</evidence>
<keyword evidence="1" id="KW-0805">Transcription regulation</keyword>
<dbReference type="InterPro" id="IPR036390">
    <property type="entry name" value="WH_DNA-bd_sf"/>
</dbReference>
<dbReference type="SUPFAM" id="SSF54909">
    <property type="entry name" value="Dimeric alpha+beta barrel"/>
    <property type="match status" value="1"/>
</dbReference>
<dbReference type="AlphaFoldDB" id="A0AAE3LT17"/>
<evidence type="ECO:0000256" key="1">
    <source>
        <dbReference type="ARBA" id="ARBA00023015"/>
    </source>
</evidence>
<keyword evidence="3" id="KW-0804">Transcription</keyword>
<dbReference type="Gene3D" id="1.10.10.10">
    <property type="entry name" value="Winged helix-like DNA-binding domain superfamily/Winged helix DNA-binding domain"/>
    <property type="match status" value="1"/>
</dbReference>
<proteinExistence type="predicted"/>
<organism evidence="5 6">
    <name type="scientific">Halocynthiibacter halioticoli</name>
    <dbReference type="NCBI Taxonomy" id="2986804"/>
    <lineage>
        <taxon>Bacteria</taxon>
        <taxon>Pseudomonadati</taxon>
        <taxon>Pseudomonadota</taxon>
        <taxon>Alphaproteobacteria</taxon>
        <taxon>Rhodobacterales</taxon>
        <taxon>Paracoccaceae</taxon>
        <taxon>Halocynthiibacter</taxon>
    </lineage>
</organism>
<dbReference type="PRINTS" id="PR00033">
    <property type="entry name" value="HTHASNC"/>
</dbReference>
<name>A0AAE3LT17_9RHOB</name>
<dbReference type="Proteomes" id="UP001208041">
    <property type="component" value="Unassembled WGS sequence"/>
</dbReference>
<keyword evidence="6" id="KW-1185">Reference proteome</keyword>
<dbReference type="RefSeq" id="WP_263953147.1">
    <property type="nucleotide sequence ID" value="NZ_JAOYFC010000001.1"/>
</dbReference>
<dbReference type="EMBL" id="JAOYFC010000001">
    <property type="protein sequence ID" value="MCV6824336.1"/>
    <property type="molecule type" value="Genomic_DNA"/>
</dbReference>
<evidence type="ECO:0000259" key="4">
    <source>
        <dbReference type="PROSITE" id="PS50956"/>
    </source>
</evidence>
<dbReference type="InterPro" id="IPR011008">
    <property type="entry name" value="Dimeric_a/b-barrel"/>
</dbReference>
<reference evidence="5" key="1">
    <citation type="submission" date="2022-10" db="EMBL/GenBank/DDBJ databases">
        <authorList>
            <person name="Yue Y."/>
        </authorList>
    </citation>
    <scope>NUCLEOTIDE SEQUENCE</scope>
    <source>
        <strain evidence="5">Z654</strain>
    </source>
</reference>
<dbReference type="GO" id="GO:0043200">
    <property type="term" value="P:response to amino acid"/>
    <property type="evidence" value="ECO:0007669"/>
    <property type="project" value="TreeGrafter"/>
</dbReference>
<dbReference type="InterPro" id="IPR000485">
    <property type="entry name" value="AsnC-type_HTH_dom"/>
</dbReference>
<dbReference type="PROSITE" id="PS00519">
    <property type="entry name" value="HTH_ASNC_1"/>
    <property type="match status" value="1"/>
</dbReference>
<dbReference type="Gene3D" id="3.30.70.920">
    <property type="match status" value="1"/>
</dbReference>
<dbReference type="PANTHER" id="PTHR30154">
    <property type="entry name" value="LEUCINE-RESPONSIVE REGULATORY PROTEIN"/>
    <property type="match status" value="1"/>
</dbReference>
<protein>
    <submittedName>
        <fullName evidence="5">Lrp/AsnC family transcriptional regulator</fullName>
    </submittedName>
</protein>
<dbReference type="GO" id="GO:0043565">
    <property type="term" value="F:sequence-specific DNA binding"/>
    <property type="evidence" value="ECO:0007669"/>
    <property type="project" value="InterPro"/>
</dbReference>
<dbReference type="SUPFAM" id="SSF46785">
    <property type="entry name" value="Winged helix' DNA-binding domain"/>
    <property type="match status" value="1"/>
</dbReference>
<dbReference type="Pfam" id="PF01037">
    <property type="entry name" value="AsnC_trans_reg"/>
    <property type="match status" value="1"/>
</dbReference>
<evidence type="ECO:0000256" key="3">
    <source>
        <dbReference type="ARBA" id="ARBA00023163"/>
    </source>
</evidence>
<evidence type="ECO:0000313" key="6">
    <source>
        <dbReference type="Proteomes" id="UP001208041"/>
    </source>
</evidence>
<evidence type="ECO:0000313" key="5">
    <source>
        <dbReference type="EMBL" id="MCV6824336.1"/>
    </source>
</evidence>
<dbReference type="InterPro" id="IPR019888">
    <property type="entry name" value="Tscrpt_reg_AsnC-like"/>
</dbReference>
<dbReference type="PROSITE" id="PS50956">
    <property type="entry name" value="HTH_ASNC_2"/>
    <property type="match status" value="1"/>
</dbReference>
<dbReference type="InterPro" id="IPR019887">
    <property type="entry name" value="Tscrpt_reg_AsnC/Lrp_C"/>
</dbReference>
<dbReference type="Pfam" id="PF13404">
    <property type="entry name" value="HTH_AsnC-type"/>
    <property type="match status" value="1"/>
</dbReference>
<dbReference type="GO" id="GO:0005829">
    <property type="term" value="C:cytosol"/>
    <property type="evidence" value="ECO:0007669"/>
    <property type="project" value="TreeGrafter"/>
</dbReference>
<accession>A0AAE3LT17</accession>
<dbReference type="SMART" id="SM00344">
    <property type="entry name" value="HTH_ASNC"/>
    <property type="match status" value="1"/>
</dbReference>
<dbReference type="InterPro" id="IPR019885">
    <property type="entry name" value="Tscrpt_reg_HTH_AsnC-type_CS"/>
</dbReference>